<evidence type="ECO:0000256" key="8">
    <source>
        <dbReference type="ARBA" id="ARBA00022679"/>
    </source>
</evidence>
<dbReference type="InterPro" id="IPR050408">
    <property type="entry name" value="HGPRT"/>
</dbReference>
<keyword evidence="11 15" id="KW-0547">Nucleotide-binding</keyword>
<evidence type="ECO:0000313" key="18">
    <source>
        <dbReference type="Proteomes" id="UP001610063"/>
    </source>
</evidence>
<comment type="pathway">
    <text evidence="3 15">Purine metabolism; IMP biosynthesis via salvage pathway; IMP from hypoxanthine: step 1/1.</text>
</comment>
<dbReference type="CDD" id="cd06223">
    <property type="entry name" value="PRTases_typeI"/>
    <property type="match status" value="1"/>
</dbReference>
<comment type="caution">
    <text evidence="17">The sequence shown here is derived from an EMBL/GenBank/DDBJ whole genome shotgun (WGS) entry which is preliminary data.</text>
</comment>
<evidence type="ECO:0000256" key="14">
    <source>
        <dbReference type="ARBA" id="ARBA00049402"/>
    </source>
</evidence>
<keyword evidence="8 15" id="KW-0808">Transferase</keyword>
<evidence type="ECO:0000256" key="12">
    <source>
        <dbReference type="ARBA" id="ARBA00022842"/>
    </source>
</evidence>
<dbReference type="GO" id="GO:0016757">
    <property type="term" value="F:glycosyltransferase activity"/>
    <property type="evidence" value="ECO:0007669"/>
    <property type="project" value="UniProtKB-KW"/>
</dbReference>
<evidence type="ECO:0000313" key="17">
    <source>
        <dbReference type="EMBL" id="MFH6985033.1"/>
    </source>
</evidence>
<dbReference type="Gene3D" id="3.40.50.2020">
    <property type="match status" value="1"/>
</dbReference>
<dbReference type="PANTHER" id="PTHR43340:SF1">
    <property type="entry name" value="HYPOXANTHINE PHOSPHORIBOSYLTRANSFERASE"/>
    <property type="match status" value="1"/>
</dbReference>
<sequence>MTGKKIALHGKPFELFLSEKEIASAVGRLAEEINRDFQGKEAVILGVLDGAFMLLADLLKKLEVSLTLELVKLKSYEGEQTTGEVKSLIGLSDELSGKHIVVVEDIIDTGITLKYLLGLLEEKKPASVSLATLLIKKEVFNDKFPVHYCGIAIPNRFVVGYGMDYDGHGRQLSQIYAAID</sequence>
<evidence type="ECO:0000256" key="10">
    <source>
        <dbReference type="ARBA" id="ARBA00022726"/>
    </source>
</evidence>
<protein>
    <recommendedName>
        <fullName evidence="5 15">Hypoxanthine phosphoribosyltransferase</fullName>
        <ecNumber evidence="5 15">2.4.2.8</ecNumber>
    </recommendedName>
</protein>
<evidence type="ECO:0000256" key="7">
    <source>
        <dbReference type="ARBA" id="ARBA00022676"/>
    </source>
</evidence>
<evidence type="ECO:0000256" key="13">
    <source>
        <dbReference type="ARBA" id="ARBA00048811"/>
    </source>
</evidence>
<dbReference type="Proteomes" id="UP001610063">
    <property type="component" value="Unassembled WGS sequence"/>
</dbReference>
<comment type="catalytic activity">
    <reaction evidence="14">
        <text>IMP + diphosphate = hypoxanthine + 5-phospho-alpha-D-ribose 1-diphosphate</text>
        <dbReference type="Rhea" id="RHEA:17973"/>
        <dbReference type="ChEBI" id="CHEBI:17368"/>
        <dbReference type="ChEBI" id="CHEBI:33019"/>
        <dbReference type="ChEBI" id="CHEBI:58017"/>
        <dbReference type="ChEBI" id="CHEBI:58053"/>
        <dbReference type="EC" id="2.4.2.8"/>
    </reaction>
    <physiologicalReaction direction="right-to-left" evidence="14">
        <dbReference type="Rhea" id="RHEA:17975"/>
    </physiologicalReaction>
</comment>
<evidence type="ECO:0000256" key="9">
    <source>
        <dbReference type="ARBA" id="ARBA00022723"/>
    </source>
</evidence>
<dbReference type="NCBIfam" id="TIGR01203">
    <property type="entry name" value="HGPRTase"/>
    <property type="match status" value="1"/>
</dbReference>
<keyword evidence="18" id="KW-1185">Reference proteome</keyword>
<comment type="subcellular location">
    <subcellularLocation>
        <location evidence="2 15">Cytoplasm</location>
    </subcellularLocation>
</comment>
<dbReference type="EC" id="2.4.2.8" evidence="5 15"/>
<evidence type="ECO:0000256" key="15">
    <source>
        <dbReference type="RuleBase" id="RU364099"/>
    </source>
</evidence>
<comment type="cofactor">
    <cofactor evidence="1 15">
        <name>Mg(2+)</name>
        <dbReference type="ChEBI" id="CHEBI:18420"/>
    </cofactor>
</comment>
<evidence type="ECO:0000259" key="16">
    <source>
        <dbReference type="Pfam" id="PF00156"/>
    </source>
</evidence>
<evidence type="ECO:0000256" key="1">
    <source>
        <dbReference type="ARBA" id="ARBA00001946"/>
    </source>
</evidence>
<dbReference type="InterPro" id="IPR005904">
    <property type="entry name" value="Hxn_phspho_trans"/>
</dbReference>
<evidence type="ECO:0000256" key="11">
    <source>
        <dbReference type="ARBA" id="ARBA00022741"/>
    </source>
</evidence>
<name>A0ABW7NBU2_9BACT</name>
<evidence type="ECO:0000256" key="5">
    <source>
        <dbReference type="ARBA" id="ARBA00011895"/>
    </source>
</evidence>
<proteinExistence type="inferred from homology"/>
<keyword evidence="7 15" id="KW-0328">Glycosyltransferase</keyword>
<evidence type="ECO:0000256" key="3">
    <source>
        <dbReference type="ARBA" id="ARBA00004669"/>
    </source>
</evidence>
<dbReference type="InterPro" id="IPR029057">
    <property type="entry name" value="PRTase-like"/>
</dbReference>
<reference evidence="17 18" key="1">
    <citation type="journal article" date="2013" name="Int. J. Syst. Evol. Microbiol.">
        <title>Marinoscillum luteum sp. nov., isolated from marine sediment.</title>
        <authorList>
            <person name="Cha I.T."/>
            <person name="Park S.J."/>
            <person name="Kim S.J."/>
            <person name="Kim J.G."/>
            <person name="Jung M.Y."/>
            <person name="Shin K.S."/>
            <person name="Kwon K.K."/>
            <person name="Yang S.H."/>
            <person name="Seo Y.S."/>
            <person name="Rhee S.K."/>
        </authorList>
    </citation>
    <scope>NUCLEOTIDE SEQUENCE [LARGE SCALE GENOMIC DNA]</scope>
    <source>
        <strain evidence="17 18">KCTC 23939</strain>
    </source>
</reference>
<dbReference type="EMBL" id="JBIPKE010000019">
    <property type="protein sequence ID" value="MFH6985033.1"/>
    <property type="molecule type" value="Genomic_DNA"/>
</dbReference>
<dbReference type="SUPFAM" id="SSF53271">
    <property type="entry name" value="PRTase-like"/>
    <property type="match status" value="1"/>
</dbReference>
<gene>
    <name evidence="17" type="primary">hpt</name>
    <name evidence="17" type="ORF">ACHKAR_16375</name>
</gene>
<accession>A0ABW7NBU2</accession>
<feature type="domain" description="Phosphoribosyltransferase" evidence="16">
    <location>
        <begin position="20"/>
        <end position="165"/>
    </location>
</feature>
<dbReference type="Pfam" id="PF00156">
    <property type="entry name" value="Pribosyltran"/>
    <property type="match status" value="1"/>
</dbReference>
<dbReference type="InterPro" id="IPR000836">
    <property type="entry name" value="PRTase_dom"/>
</dbReference>
<comment type="similarity">
    <text evidence="4 15">Belongs to the purine/pyrimidine phosphoribosyltransferase family.</text>
</comment>
<dbReference type="RefSeq" id="WP_395418489.1">
    <property type="nucleotide sequence ID" value="NZ_JBIPKE010000019.1"/>
</dbReference>
<keyword evidence="10 15" id="KW-0660">Purine salvage</keyword>
<keyword evidence="6 15" id="KW-0963">Cytoplasm</keyword>
<evidence type="ECO:0000256" key="4">
    <source>
        <dbReference type="ARBA" id="ARBA00008391"/>
    </source>
</evidence>
<evidence type="ECO:0000256" key="2">
    <source>
        <dbReference type="ARBA" id="ARBA00004496"/>
    </source>
</evidence>
<keyword evidence="9 15" id="KW-0479">Metal-binding</keyword>
<organism evidence="17 18">
    <name type="scientific">Marinoscillum luteum</name>
    <dbReference type="NCBI Taxonomy" id="861051"/>
    <lineage>
        <taxon>Bacteria</taxon>
        <taxon>Pseudomonadati</taxon>
        <taxon>Bacteroidota</taxon>
        <taxon>Cytophagia</taxon>
        <taxon>Cytophagales</taxon>
        <taxon>Reichenbachiellaceae</taxon>
        <taxon>Marinoscillum</taxon>
    </lineage>
</organism>
<comment type="catalytic activity">
    <reaction evidence="13">
        <text>GMP + diphosphate = guanine + 5-phospho-alpha-D-ribose 1-diphosphate</text>
        <dbReference type="Rhea" id="RHEA:25424"/>
        <dbReference type="ChEBI" id="CHEBI:16235"/>
        <dbReference type="ChEBI" id="CHEBI:33019"/>
        <dbReference type="ChEBI" id="CHEBI:58017"/>
        <dbReference type="ChEBI" id="CHEBI:58115"/>
        <dbReference type="EC" id="2.4.2.8"/>
    </reaction>
    <physiologicalReaction direction="right-to-left" evidence="13">
        <dbReference type="Rhea" id="RHEA:25426"/>
    </physiologicalReaction>
</comment>
<keyword evidence="12 15" id="KW-0460">Magnesium</keyword>
<dbReference type="PANTHER" id="PTHR43340">
    <property type="entry name" value="HYPOXANTHINE-GUANINE PHOSPHORIBOSYLTRANSFERASE"/>
    <property type="match status" value="1"/>
</dbReference>
<evidence type="ECO:0000256" key="6">
    <source>
        <dbReference type="ARBA" id="ARBA00022490"/>
    </source>
</evidence>